<evidence type="ECO:0000313" key="4">
    <source>
        <dbReference type="Proteomes" id="UP001144036"/>
    </source>
</evidence>
<evidence type="ECO:0000259" key="2">
    <source>
        <dbReference type="Pfam" id="PF18075"/>
    </source>
</evidence>
<sequence>MEDRLRQAFAEAGATVRVETVAPLRSPARRTRPWRVAVGIAVAALLVAVVVPRFQGGAASTVAVAPAGVPAEVSVLLCLPSVVPGCDVEERVADIETTFRALPGVAEVHPEAGGGAYEGSADARHADEDLPRMFRLVARPGADVRDIARRAMLVPGVADVVIRAEPDRDLRPELTLFLCAAESAAPCDGKAATRKQKAAVSRVLKALPEVQSVTYESRQTAYANVIEQYAHNESLIAALRESDLPESYRAFLRPGIDYLVRKKLAAELRRLPGVAQVVDQRCFAGAGTQARSDSPADEIESCE</sequence>
<dbReference type="Gene3D" id="3.30.70.3040">
    <property type="match status" value="1"/>
</dbReference>
<gene>
    <name evidence="3" type="ORF">OUY22_26715</name>
</gene>
<reference evidence="3" key="1">
    <citation type="submission" date="2022-11" db="EMBL/GenBank/DDBJ databases">
        <title>Nonomuraea corallina sp. nov., a new species of the genus Nonomuraea isolated from sea side sediment in Thai sea.</title>
        <authorList>
            <person name="Ngamcharungchit C."/>
            <person name="Matsumoto A."/>
            <person name="Suriyachadkun C."/>
            <person name="Panbangred W."/>
            <person name="Inahashi Y."/>
            <person name="Intra B."/>
        </authorList>
    </citation>
    <scope>NUCLEOTIDE SEQUENCE</scope>
    <source>
        <strain evidence="3">MCN248</strain>
    </source>
</reference>
<keyword evidence="1" id="KW-0472">Membrane</keyword>
<dbReference type="Proteomes" id="UP001144036">
    <property type="component" value="Unassembled WGS sequence"/>
</dbReference>
<organism evidence="3 4">
    <name type="scientific">Nonomuraea corallina</name>
    <dbReference type="NCBI Taxonomy" id="2989783"/>
    <lineage>
        <taxon>Bacteria</taxon>
        <taxon>Bacillati</taxon>
        <taxon>Actinomycetota</taxon>
        <taxon>Actinomycetes</taxon>
        <taxon>Streptosporangiales</taxon>
        <taxon>Streptosporangiaceae</taxon>
        <taxon>Nonomuraea</taxon>
    </lineage>
</organism>
<evidence type="ECO:0000313" key="3">
    <source>
        <dbReference type="EMBL" id="MDA0637015.1"/>
    </source>
</evidence>
<keyword evidence="4" id="KW-1185">Reference proteome</keyword>
<dbReference type="RefSeq" id="WP_270157920.1">
    <property type="nucleotide sequence ID" value="NZ_JAPNNL010000133.1"/>
</dbReference>
<name>A0ABT4SIS7_9ACTN</name>
<evidence type="ECO:0000256" key="1">
    <source>
        <dbReference type="SAM" id="Phobius"/>
    </source>
</evidence>
<dbReference type="EMBL" id="JAPNNL010000133">
    <property type="protein sequence ID" value="MDA0637015.1"/>
    <property type="molecule type" value="Genomic_DNA"/>
</dbReference>
<protein>
    <submittedName>
        <fullName evidence="3">Permease-like cell division protein FtsX</fullName>
    </submittedName>
</protein>
<feature type="transmembrane region" description="Helical" evidence="1">
    <location>
        <begin position="34"/>
        <end position="54"/>
    </location>
</feature>
<feature type="domain" description="FtsX extracellular" evidence="2">
    <location>
        <begin position="173"/>
        <end position="277"/>
    </location>
</feature>
<comment type="caution">
    <text evidence="3">The sequence shown here is derived from an EMBL/GenBank/DDBJ whole genome shotgun (WGS) entry which is preliminary data.</text>
</comment>
<accession>A0ABT4SIS7</accession>
<dbReference type="InterPro" id="IPR040690">
    <property type="entry name" value="FtsX_ECD"/>
</dbReference>
<dbReference type="Pfam" id="PF18075">
    <property type="entry name" value="FtsX_ECD"/>
    <property type="match status" value="1"/>
</dbReference>
<keyword evidence="1" id="KW-0812">Transmembrane</keyword>
<keyword evidence="1" id="KW-1133">Transmembrane helix</keyword>
<proteinExistence type="predicted"/>